<evidence type="ECO:0000313" key="2">
    <source>
        <dbReference type="EMBL" id="OMJ70281.1"/>
    </source>
</evidence>
<reference evidence="2 3" key="1">
    <citation type="submission" date="2016-11" db="EMBL/GenBank/DDBJ databases">
        <title>The macronuclear genome of Stentor coeruleus: a giant cell with tiny introns.</title>
        <authorList>
            <person name="Slabodnick M."/>
            <person name="Ruby J.G."/>
            <person name="Reiff S.B."/>
            <person name="Swart E.C."/>
            <person name="Gosai S."/>
            <person name="Prabakaran S."/>
            <person name="Witkowska E."/>
            <person name="Larue G.E."/>
            <person name="Fisher S."/>
            <person name="Freeman R.M."/>
            <person name="Gunawardena J."/>
            <person name="Chu W."/>
            <person name="Stover N.A."/>
            <person name="Gregory B.D."/>
            <person name="Nowacki M."/>
            <person name="Derisi J."/>
            <person name="Roy S.W."/>
            <person name="Marshall W.F."/>
            <person name="Sood P."/>
        </authorList>
    </citation>
    <scope>NUCLEOTIDE SEQUENCE [LARGE SCALE GENOMIC DNA]</scope>
    <source>
        <strain evidence="2">WM001</strain>
    </source>
</reference>
<dbReference type="PANTHER" id="PTHR28572:SF1">
    <property type="entry name" value="COILED-COIL DOMAIN-CONTAINING PROTEIN 103"/>
    <property type="match status" value="1"/>
</dbReference>
<evidence type="ECO:0000259" key="1">
    <source>
        <dbReference type="Pfam" id="PF15867"/>
    </source>
</evidence>
<dbReference type="InterPro" id="IPR042422">
    <property type="entry name" value="CC103"/>
</dbReference>
<dbReference type="EMBL" id="MPUH01001103">
    <property type="protein sequence ID" value="OMJ70281.1"/>
    <property type="molecule type" value="Genomic_DNA"/>
</dbReference>
<dbReference type="GO" id="GO:0036157">
    <property type="term" value="C:outer dynein arm"/>
    <property type="evidence" value="ECO:0007669"/>
    <property type="project" value="InterPro"/>
</dbReference>
<dbReference type="GO" id="GO:0005576">
    <property type="term" value="C:extracellular region"/>
    <property type="evidence" value="ECO:0007669"/>
    <property type="project" value="GOC"/>
</dbReference>
<comment type="caution">
    <text evidence="2">The sequence shown here is derived from an EMBL/GenBank/DDBJ whole genome shotgun (WGS) entry which is preliminary data.</text>
</comment>
<feature type="domain" description="Dynein attachment factor N-terminal" evidence="1">
    <location>
        <begin position="11"/>
        <end position="63"/>
    </location>
</feature>
<gene>
    <name evidence="2" type="ORF">SteCoe_31767</name>
</gene>
<dbReference type="Proteomes" id="UP000187209">
    <property type="component" value="Unassembled WGS sequence"/>
</dbReference>
<protein>
    <recommendedName>
        <fullName evidence="1">Dynein attachment factor N-terminal domain-containing protein</fullName>
    </recommendedName>
</protein>
<dbReference type="Pfam" id="PF15867">
    <property type="entry name" value="Dynein_attach_N"/>
    <property type="match status" value="1"/>
</dbReference>
<dbReference type="AlphaFoldDB" id="A0A1R2B0J1"/>
<dbReference type="InterPro" id="IPR031733">
    <property type="entry name" value="Dynein_attach_N"/>
</dbReference>
<dbReference type="GO" id="GO:0003351">
    <property type="term" value="P:epithelial cilium movement involved in extracellular fluid movement"/>
    <property type="evidence" value="ECO:0007669"/>
    <property type="project" value="TreeGrafter"/>
</dbReference>
<proteinExistence type="predicted"/>
<name>A0A1R2B0J1_9CILI</name>
<accession>A0A1R2B0J1</accession>
<organism evidence="2 3">
    <name type="scientific">Stentor coeruleus</name>
    <dbReference type="NCBI Taxonomy" id="5963"/>
    <lineage>
        <taxon>Eukaryota</taxon>
        <taxon>Sar</taxon>
        <taxon>Alveolata</taxon>
        <taxon>Ciliophora</taxon>
        <taxon>Postciliodesmatophora</taxon>
        <taxon>Heterotrichea</taxon>
        <taxon>Heterotrichida</taxon>
        <taxon>Stentoridae</taxon>
        <taxon>Stentor</taxon>
    </lineage>
</organism>
<sequence>MKNIVSVTEREEMLKRGLEEENTKKNINDSKFRAVAQHMDYSGFHQMVLGANLKPTKAGEAFNIGSNPRTIFNTVYSAEGPIRKNKDNIPILTRWRRSSNSEKLLLLQMTEELHTELEKFRDFMILAEIITLLETVEDSLISTTLNMLKQIQDFRGSRKILTQKEKKILDLVLEKSGDLEAKDFFSG</sequence>
<keyword evidence="3" id="KW-1185">Reference proteome</keyword>
<evidence type="ECO:0000313" key="3">
    <source>
        <dbReference type="Proteomes" id="UP000187209"/>
    </source>
</evidence>
<dbReference type="OrthoDB" id="312261at2759"/>
<dbReference type="GO" id="GO:0036159">
    <property type="term" value="P:inner dynein arm assembly"/>
    <property type="evidence" value="ECO:0007669"/>
    <property type="project" value="TreeGrafter"/>
</dbReference>
<dbReference type="GO" id="GO:0007368">
    <property type="term" value="P:determination of left/right symmetry"/>
    <property type="evidence" value="ECO:0007669"/>
    <property type="project" value="TreeGrafter"/>
</dbReference>
<dbReference type="PANTHER" id="PTHR28572">
    <property type="entry name" value="COILED-COIL DOMAIN-CONTAINING PROTEIN 103"/>
    <property type="match status" value="1"/>
</dbReference>